<protein>
    <submittedName>
        <fullName evidence="4">CBS domain containing membrane protein</fullName>
    </submittedName>
</protein>
<dbReference type="STRING" id="897.B2D07_10180"/>
<keyword evidence="2" id="KW-0129">CBS domain</keyword>
<dbReference type="InterPro" id="IPR046342">
    <property type="entry name" value="CBS_dom_sf"/>
</dbReference>
<dbReference type="InterPro" id="IPR000644">
    <property type="entry name" value="CBS_dom"/>
</dbReference>
<dbReference type="RefSeq" id="WP_020875034.1">
    <property type="nucleotide sequence ID" value="NZ_ATHJ01000061.1"/>
</dbReference>
<accession>S7U0I2</accession>
<proteinExistence type="predicted"/>
<evidence type="ECO:0000313" key="4">
    <source>
        <dbReference type="EMBL" id="EPR42936.1"/>
    </source>
</evidence>
<sequence>MTLFAKDIMVTNFDKVHEHAPAGEAIQKIMQGKVRESGYKSASLLVVNAHKELAGVVTMFDILYHLRPSYLNQGISGEEISWEGHLRFLVQRLGEKTVEQVMSRNVTAGYPNEHIMVLLDRMIKNKYRRLPITEQDRPIGIVYLEDVYYHLFRENRQ</sequence>
<keyword evidence="1" id="KW-0677">Repeat</keyword>
<dbReference type="Proteomes" id="UP000014977">
    <property type="component" value="Unassembled WGS sequence"/>
</dbReference>
<dbReference type="eggNOG" id="COG3448">
    <property type="taxonomic scope" value="Bacteria"/>
</dbReference>
<organism evidence="4 5">
    <name type="scientific">Desulfococcus multivorans DSM 2059</name>
    <dbReference type="NCBI Taxonomy" id="1121405"/>
    <lineage>
        <taxon>Bacteria</taxon>
        <taxon>Pseudomonadati</taxon>
        <taxon>Thermodesulfobacteriota</taxon>
        <taxon>Desulfobacteria</taxon>
        <taxon>Desulfobacterales</taxon>
        <taxon>Desulfococcaceae</taxon>
        <taxon>Desulfococcus</taxon>
    </lineage>
</organism>
<dbReference type="PANTHER" id="PTHR48108">
    <property type="entry name" value="CBS DOMAIN-CONTAINING PROTEIN CBSX2, CHLOROPLASTIC"/>
    <property type="match status" value="1"/>
</dbReference>
<dbReference type="AlphaFoldDB" id="S7U0I2"/>
<dbReference type="SUPFAM" id="SSF54631">
    <property type="entry name" value="CBS-domain pair"/>
    <property type="match status" value="1"/>
</dbReference>
<comment type="caution">
    <text evidence="4">The sequence shown here is derived from an EMBL/GenBank/DDBJ whole genome shotgun (WGS) entry which is preliminary data.</text>
</comment>
<dbReference type="OrthoDB" id="5419202at2"/>
<gene>
    <name evidence="4" type="ORF">dsmv_0017</name>
</gene>
<evidence type="ECO:0000256" key="1">
    <source>
        <dbReference type="ARBA" id="ARBA00022737"/>
    </source>
</evidence>
<dbReference type="SMART" id="SM00116">
    <property type="entry name" value="CBS"/>
    <property type="match status" value="2"/>
</dbReference>
<dbReference type="Pfam" id="PF00571">
    <property type="entry name" value="CBS"/>
    <property type="match status" value="2"/>
</dbReference>
<feature type="domain" description="CBS" evidence="3">
    <location>
        <begin position="9"/>
        <end position="79"/>
    </location>
</feature>
<evidence type="ECO:0000313" key="5">
    <source>
        <dbReference type="Proteomes" id="UP000014977"/>
    </source>
</evidence>
<name>S7U0I2_DESML</name>
<dbReference type="InterPro" id="IPR051462">
    <property type="entry name" value="CBS_domain-containing"/>
</dbReference>
<dbReference type="Gene3D" id="3.10.580.10">
    <property type="entry name" value="CBS-domain"/>
    <property type="match status" value="1"/>
</dbReference>
<evidence type="ECO:0000259" key="3">
    <source>
        <dbReference type="PROSITE" id="PS51371"/>
    </source>
</evidence>
<keyword evidence="5" id="KW-1185">Reference proteome</keyword>
<reference evidence="4 5" key="1">
    <citation type="journal article" date="2013" name="Genome Announc.">
        <title>Draft genome sequences for three mercury-methylating, sulfate-reducing bacteria.</title>
        <authorList>
            <person name="Brown S.D."/>
            <person name="Hurt R.A.Jr."/>
            <person name="Gilmour C.C."/>
            <person name="Elias D.A."/>
        </authorList>
    </citation>
    <scope>NUCLEOTIDE SEQUENCE [LARGE SCALE GENOMIC DNA]</scope>
    <source>
        <strain evidence="4 5">DSM 2059</strain>
    </source>
</reference>
<dbReference type="CDD" id="cd02205">
    <property type="entry name" value="CBS_pair_SF"/>
    <property type="match status" value="1"/>
</dbReference>
<feature type="domain" description="CBS" evidence="3">
    <location>
        <begin position="102"/>
        <end position="157"/>
    </location>
</feature>
<dbReference type="PANTHER" id="PTHR48108:SF26">
    <property type="entry name" value="CBS DOMAIN-CONTAINING PROTEIN DDB_G0289609"/>
    <property type="match status" value="1"/>
</dbReference>
<dbReference type="PROSITE" id="PS51371">
    <property type="entry name" value="CBS"/>
    <property type="match status" value="2"/>
</dbReference>
<dbReference type="EMBL" id="ATHJ01000061">
    <property type="protein sequence ID" value="EPR42936.1"/>
    <property type="molecule type" value="Genomic_DNA"/>
</dbReference>
<evidence type="ECO:0000256" key="2">
    <source>
        <dbReference type="PROSITE-ProRule" id="PRU00703"/>
    </source>
</evidence>